<sequence length="254" mass="29885">MKIIKSILRRRVCERIRNRNNDSPSKKESRAHSTHAIATDYIPQEYAVEETLAYLCSGSRYDLQKLLEERDRVERQTRQRRKKQIAKKAKGKVREPTTGSVNQDKQARKRFDITEKYELPDRINYNFSKPAEWNKTHHYQLPSFQFRDSEETTTEPSRDLTPYIIEPDFDMSGLSFSFGPSPVLSPMSSAGPWGDPPCTSEDLYVWRPHRPLRRWLFTIPEENEDEEEEEEEEECNVTEARALTMTKIPTQQVE</sequence>
<name>A0AAX6MNY0_9PEZI</name>
<keyword evidence="3" id="KW-1185">Reference proteome</keyword>
<evidence type="ECO:0000313" key="3">
    <source>
        <dbReference type="Proteomes" id="UP001369815"/>
    </source>
</evidence>
<comment type="caution">
    <text evidence="2">The sequence shown here is derived from an EMBL/GenBank/DDBJ whole genome shotgun (WGS) entry which is preliminary data.</text>
</comment>
<feature type="compositionally biased region" description="Acidic residues" evidence="1">
    <location>
        <begin position="221"/>
        <end position="236"/>
    </location>
</feature>
<accession>A0AAX6MNY0</accession>
<feature type="region of interest" description="Disordered" evidence="1">
    <location>
        <begin position="72"/>
        <end position="109"/>
    </location>
</feature>
<protein>
    <submittedName>
        <fullName evidence="2">Uncharacterized protein</fullName>
    </submittedName>
</protein>
<evidence type="ECO:0000313" key="2">
    <source>
        <dbReference type="EMBL" id="KAK6954370.1"/>
    </source>
</evidence>
<feature type="region of interest" description="Disordered" evidence="1">
    <location>
        <begin position="16"/>
        <end position="36"/>
    </location>
</feature>
<feature type="region of interest" description="Disordered" evidence="1">
    <location>
        <begin position="221"/>
        <end position="254"/>
    </location>
</feature>
<organism evidence="2 3">
    <name type="scientific">Daldinia eschscholtzii</name>
    <dbReference type="NCBI Taxonomy" id="292717"/>
    <lineage>
        <taxon>Eukaryota</taxon>
        <taxon>Fungi</taxon>
        <taxon>Dikarya</taxon>
        <taxon>Ascomycota</taxon>
        <taxon>Pezizomycotina</taxon>
        <taxon>Sordariomycetes</taxon>
        <taxon>Xylariomycetidae</taxon>
        <taxon>Xylariales</taxon>
        <taxon>Hypoxylaceae</taxon>
        <taxon>Daldinia</taxon>
    </lineage>
</organism>
<gene>
    <name evidence="2" type="ORF">Daesc_004337</name>
</gene>
<dbReference type="Proteomes" id="UP001369815">
    <property type="component" value="Unassembled WGS sequence"/>
</dbReference>
<proteinExistence type="predicted"/>
<evidence type="ECO:0000256" key="1">
    <source>
        <dbReference type="SAM" id="MobiDB-lite"/>
    </source>
</evidence>
<dbReference type="EMBL" id="JBANMG010000004">
    <property type="protein sequence ID" value="KAK6954370.1"/>
    <property type="molecule type" value="Genomic_DNA"/>
</dbReference>
<feature type="compositionally biased region" description="Basic residues" evidence="1">
    <location>
        <begin position="78"/>
        <end position="91"/>
    </location>
</feature>
<dbReference type="AlphaFoldDB" id="A0AAX6MNY0"/>
<feature type="compositionally biased region" description="Basic and acidic residues" evidence="1">
    <location>
        <begin position="16"/>
        <end position="31"/>
    </location>
</feature>
<reference evidence="2 3" key="1">
    <citation type="journal article" date="2024" name="Front Chem Biol">
        <title>Unveiling the potential of Daldinia eschscholtzii MFLUCC 19-0629 through bioactivity and bioinformatics studies for enhanced sustainable agriculture production.</title>
        <authorList>
            <person name="Brooks S."/>
            <person name="Weaver J.A."/>
            <person name="Klomchit A."/>
            <person name="Alharthi S.A."/>
            <person name="Onlamun T."/>
            <person name="Nurani R."/>
            <person name="Vong T.K."/>
            <person name="Alberti F."/>
            <person name="Greco C."/>
        </authorList>
    </citation>
    <scope>NUCLEOTIDE SEQUENCE [LARGE SCALE GENOMIC DNA]</scope>
    <source>
        <strain evidence="2">MFLUCC 19-0629</strain>
    </source>
</reference>